<gene>
    <name evidence="1" type="ORF">BV25DRAFT_1839985</name>
</gene>
<reference evidence="1" key="1">
    <citation type="submission" date="2021-03" db="EMBL/GenBank/DDBJ databases">
        <authorList>
            <consortium name="DOE Joint Genome Institute"/>
            <person name="Ahrendt S."/>
            <person name="Looney B.P."/>
            <person name="Miyauchi S."/>
            <person name="Morin E."/>
            <person name="Drula E."/>
            <person name="Courty P.E."/>
            <person name="Chicoki N."/>
            <person name="Fauchery L."/>
            <person name="Kohler A."/>
            <person name="Kuo A."/>
            <person name="Labutti K."/>
            <person name="Pangilinan J."/>
            <person name="Lipzen A."/>
            <person name="Riley R."/>
            <person name="Andreopoulos W."/>
            <person name="He G."/>
            <person name="Johnson J."/>
            <person name="Barry K.W."/>
            <person name="Grigoriev I.V."/>
            <person name="Nagy L."/>
            <person name="Hibbett D."/>
            <person name="Henrissat B."/>
            <person name="Matheny P.B."/>
            <person name="Labbe J."/>
            <person name="Martin F."/>
        </authorList>
    </citation>
    <scope>NUCLEOTIDE SEQUENCE</scope>
    <source>
        <strain evidence="1">HHB10654</strain>
    </source>
</reference>
<organism evidence="1 2">
    <name type="scientific">Artomyces pyxidatus</name>
    <dbReference type="NCBI Taxonomy" id="48021"/>
    <lineage>
        <taxon>Eukaryota</taxon>
        <taxon>Fungi</taxon>
        <taxon>Dikarya</taxon>
        <taxon>Basidiomycota</taxon>
        <taxon>Agaricomycotina</taxon>
        <taxon>Agaricomycetes</taxon>
        <taxon>Russulales</taxon>
        <taxon>Auriscalpiaceae</taxon>
        <taxon>Artomyces</taxon>
    </lineage>
</organism>
<proteinExistence type="predicted"/>
<protein>
    <submittedName>
        <fullName evidence="1">Uncharacterized protein</fullName>
    </submittedName>
</protein>
<name>A0ACB8SUE7_9AGAM</name>
<keyword evidence="2" id="KW-1185">Reference proteome</keyword>
<dbReference type="Proteomes" id="UP000814140">
    <property type="component" value="Unassembled WGS sequence"/>
</dbReference>
<evidence type="ECO:0000313" key="1">
    <source>
        <dbReference type="EMBL" id="KAI0059999.1"/>
    </source>
</evidence>
<sequence>MKSLPTTFGIPLLFAPLIFCQFTETAPAFPQSTRTVVVTAAPDTTSAAYQSGAGGTVWGSIDTSASIITGWGVSSNPACYSLCLAQASVPGGCSVTDTRCQCQNTPLLQKWIACLQTTCSPTDLPRAQSMLLFNCPNIPPAWIPATSDSASPPTSALAPTTLPPEPSGTTQASAAFDNSLLSTASPTASSSGLNPGSPSSANGADVKRSYLVYYICFLGRTRRFSGGRHAAVFNSFMCEPAERRETGLLGRRVCHRLALRLRVQVPDSVKNMSIEPGADSSVPTTAAIDTAPSVPRYSFPGPADSAPSCSPDVSATHTSASDFAPLPFHADRLPYEPSTEPFDLAVLCEPVIQRLRGHIGHLGSLRHHTPDEQRTLTWVVAKSFAFMHEMLMDGVRRAEQPQKPQVPLIVLSPASPVPPPQVSHLSFVFPPPRTADLLQVEAPDASWLRCSGGEKRPASEGVDAGMRLAKRRRR</sequence>
<accession>A0ACB8SUE7</accession>
<evidence type="ECO:0000313" key="2">
    <source>
        <dbReference type="Proteomes" id="UP000814140"/>
    </source>
</evidence>
<dbReference type="EMBL" id="MU277222">
    <property type="protein sequence ID" value="KAI0059999.1"/>
    <property type="molecule type" value="Genomic_DNA"/>
</dbReference>
<reference evidence="1" key="2">
    <citation type="journal article" date="2022" name="New Phytol.">
        <title>Evolutionary transition to the ectomycorrhizal habit in the genomes of a hyperdiverse lineage of mushroom-forming fungi.</title>
        <authorList>
            <person name="Looney B."/>
            <person name="Miyauchi S."/>
            <person name="Morin E."/>
            <person name="Drula E."/>
            <person name="Courty P.E."/>
            <person name="Kohler A."/>
            <person name="Kuo A."/>
            <person name="LaButti K."/>
            <person name="Pangilinan J."/>
            <person name="Lipzen A."/>
            <person name="Riley R."/>
            <person name="Andreopoulos W."/>
            <person name="He G."/>
            <person name="Johnson J."/>
            <person name="Nolan M."/>
            <person name="Tritt A."/>
            <person name="Barry K.W."/>
            <person name="Grigoriev I.V."/>
            <person name="Nagy L.G."/>
            <person name="Hibbett D."/>
            <person name="Henrissat B."/>
            <person name="Matheny P.B."/>
            <person name="Labbe J."/>
            <person name="Martin F.M."/>
        </authorList>
    </citation>
    <scope>NUCLEOTIDE SEQUENCE</scope>
    <source>
        <strain evidence="1">HHB10654</strain>
    </source>
</reference>
<comment type="caution">
    <text evidence="1">The sequence shown here is derived from an EMBL/GenBank/DDBJ whole genome shotgun (WGS) entry which is preliminary data.</text>
</comment>